<feature type="region of interest" description="Disordered" evidence="1">
    <location>
        <begin position="179"/>
        <end position="200"/>
    </location>
</feature>
<gene>
    <name evidence="2" type="ORF">Clacol_007870</name>
</gene>
<evidence type="ECO:0000313" key="2">
    <source>
        <dbReference type="EMBL" id="GJJ13614.1"/>
    </source>
</evidence>
<proteinExistence type="predicted"/>
<dbReference type="AlphaFoldDB" id="A0AAV5ALN2"/>
<accession>A0AAV5ALN2</accession>
<dbReference type="EMBL" id="BPWL01000009">
    <property type="protein sequence ID" value="GJJ13614.1"/>
    <property type="molecule type" value="Genomic_DNA"/>
</dbReference>
<evidence type="ECO:0000313" key="3">
    <source>
        <dbReference type="Proteomes" id="UP001050691"/>
    </source>
</evidence>
<name>A0AAV5ALN2_9AGAM</name>
<keyword evidence="3" id="KW-1185">Reference proteome</keyword>
<comment type="caution">
    <text evidence="2">The sequence shown here is derived from an EMBL/GenBank/DDBJ whole genome shotgun (WGS) entry which is preliminary data.</text>
</comment>
<sequence length="222" mass="24806">MTSAFAQKVGVKLFKQHLKDYEPADPLYETYVDNKGRTKRRRRVIPPGLSKRDAKILKKIQSRAHYLDKGFTICGMRFGWTFLIGLVPFAGDVTDALLNYHLVVKKARQAEIPDWLLRRMLINNAIAISLGLVPLIGDIGMASFKTNSRNAALLEEFLRIRGEEYLKVIAERSQDPAVIKPGAGMSSDADEQTRVTETSGLLKQSKNVQSLISGKDSGIMNE</sequence>
<reference evidence="2" key="1">
    <citation type="submission" date="2021-10" db="EMBL/GenBank/DDBJ databases">
        <title>De novo Genome Assembly of Clathrus columnatus (Basidiomycota, Fungi) Using Illumina and Nanopore Sequence Data.</title>
        <authorList>
            <person name="Ogiso-Tanaka E."/>
            <person name="Itagaki H."/>
            <person name="Hosoya T."/>
            <person name="Hosaka K."/>
        </authorList>
    </citation>
    <scope>NUCLEOTIDE SEQUENCE</scope>
    <source>
        <strain evidence="2">MO-923</strain>
    </source>
</reference>
<dbReference type="PANTHER" id="PTHR35519">
    <property type="entry name" value="MEMBRANE PROTEINS"/>
    <property type="match status" value="1"/>
</dbReference>
<dbReference type="InterPro" id="IPR025187">
    <property type="entry name" value="DUF4112"/>
</dbReference>
<protein>
    <submittedName>
        <fullName evidence="2">Uncharacterized protein</fullName>
    </submittedName>
</protein>
<dbReference type="Pfam" id="PF13430">
    <property type="entry name" value="DUF4112"/>
    <property type="match status" value="1"/>
</dbReference>
<dbReference type="PANTHER" id="PTHR35519:SF2">
    <property type="entry name" value="PH DOMAIN PROTEIN"/>
    <property type="match status" value="1"/>
</dbReference>
<evidence type="ECO:0000256" key="1">
    <source>
        <dbReference type="SAM" id="MobiDB-lite"/>
    </source>
</evidence>
<dbReference type="Proteomes" id="UP001050691">
    <property type="component" value="Unassembled WGS sequence"/>
</dbReference>
<organism evidence="2 3">
    <name type="scientific">Clathrus columnatus</name>
    <dbReference type="NCBI Taxonomy" id="1419009"/>
    <lineage>
        <taxon>Eukaryota</taxon>
        <taxon>Fungi</taxon>
        <taxon>Dikarya</taxon>
        <taxon>Basidiomycota</taxon>
        <taxon>Agaricomycotina</taxon>
        <taxon>Agaricomycetes</taxon>
        <taxon>Phallomycetidae</taxon>
        <taxon>Phallales</taxon>
        <taxon>Clathraceae</taxon>
        <taxon>Clathrus</taxon>
    </lineage>
</organism>